<dbReference type="RefSeq" id="WP_138087125.1">
    <property type="nucleotide sequence ID" value="NZ_VAUV01000010.1"/>
</dbReference>
<dbReference type="AlphaFoldDB" id="A0A5R8KCN5"/>
<feature type="transmembrane region" description="Helical" evidence="1">
    <location>
        <begin position="354"/>
        <end position="377"/>
    </location>
</feature>
<evidence type="ECO:0000256" key="1">
    <source>
        <dbReference type="SAM" id="Phobius"/>
    </source>
</evidence>
<keyword evidence="1" id="KW-0472">Membrane</keyword>
<sequence>MLRVSISESVVPSLKGEIVYFYACDMAYELRRPELNVLLGKPLVPHQIGPSKRSPRQQLLYVPRIARLDPVMIPLGEGLAECQRTVKVLPIGAVSITLRFPFEVAGLEELVGLHHSMLAKGVLHDQAKELAEKLRVELAPISVRPVAKLQEGEDYTVFCVETPKVREGDAPFKGETWLQEHRRTIAALVTLEPESARLSQQESMESTSQHLSYYDSDLLVADWDAALVVDRAADFEETLYVLEVANFQLEELIAYDRLLDGALERSYADLLKPAKFFRKKGLLPHLREVRIDLARFSDELSNITKFFGDWHLARIYETVARRFHLADWNRTLDDKLKTLDDLYEMLKQEQNHRLMVVLEGSIVAMFLLDIVMLFAGLSK</sequence>
<keyword evidence="1" id="KW-1133">Transmembrane helix</keyword>
<evidence type="ECO:0000313" key="2">
    <source>
        <dbReference type="EMBL" id="TLD70068.1"/>
    </source>
</evidence>
<name>A0A5R8KCN5_9BACT</name>
<keyword evidence="1" id="KW-0812">Transmembrane</keyword>
<proteinExistence type="predicted"/>
<gene>
    <name evidence="2" type="ORF">FEM03_15175</name>
</gene>
<keyword evidence="3" id="KW-1185">Reference proteome</keyword>
<reference evidence="2 3" key="1">
    <citation type="submission" date="2019-05" db="EMBL/GenBank/DDBJ databases">
        <title>Verrucobacter flavum gen. nov., sp. nov. a new member of the family Verrucomicrobiaceae.</title>
        <authorList>
            <person name="Szuroczki S."/>
            <person name="Abbaszade G."/>
            <person name="Szabo A."/>
            <person name="Felfoldi T."/>
            <person name="Schumann P."/>
            <person name="Boka K."/>
            <person name="Keki Z."/>
            <person name="Toumi M."/>
            <person name="Toth E."/>
        </authorList>
    </citation>
    <scope>NUCLEOTIDE SEQUENCE [LARGE SCALE GENOMIC DNA]</scope>
    <source>
        <strain evidence="2 3">MG-N-17</strain>
    </source>
</reference>
<organism evidence="2 3">
    <name type="scientific">Phragmitibacter flavus</name>
    <dbReference type="NCBI Taxonomy" id="2576071"/>
    <lineage>
        <taxon>Bacteria</taxon>
        <taxon>Pseudomonadati</taxon>
        <taxon>Verrucomicrobiota</taxon>
        <taxon>Verrucomicrobiia</taxon>
        <taxon>Verrucomicrobiales</taxon>
        <taxon>Verrucomicrobiaceae</taxon>
        <taxon>Phragmitibacter</taxon>
    </lineage>
</organism>
<dbReference type="OrthoDB" id="180075at2"/>
<dbReference type="Proteomes" id="UP000306196">
    <property type="component" value="Unassembled WGS sequence"/>
</dbReference>
<evidence type="ECO:0008006" key="4">
    <source>
        <dbReference type="Google" id="ProtNLM"/>
    </source>
</evidence>
<comment type="caution">
    <text evidence="2">The sequence shown here is derived from an EMBL/GenBank/DDBJ whole genome shotgun (WGS) entry which is preliminary data.</text>
</comment>
<protein>
    <recommendedName>
        <fullName evidence="4">DUF155 domain-containing protein</fullName>
    </recommendedName>
</protein>
<accession>A0A5R8KCN5</accession>
<dbReference type="EMBL" id="VAUV01000010">
    <property type="protein sequence ID" value="TLD70068.1"/>
    <property type="molecule type" value="Genomic_DNA"/>
</dbReference>
<evidence type="ECO:0000313" key="3">
    <source>
        <dbReference type="Proteomes" id="UP000306196"/>
    </source>
</evidence>